<protein>
    <submittedName>
        <fullName evidence="2">Uncharacterized protein</fullName>
    </submittedName>
</protein>
<keyword evidence="3" id="KW-1185">Reference proteome</keyword>
<name>A0ABQ0DWA1_9EUKA</name>
<proteinExistence type="predicted"/>
<evidence type="ECO:0000313" key="3">
    <source>
        <dbReference type="Proteomes" id="UP001628156"/>
    </source>
</evidence>
<evidence type="ECO:0000256" key="1">
    <source>
        <dbReference type="SAM" id="Coils"/>
    </source>
</evidence>
<dbReference type="Proteomes" id="UP001628156">
    <property type="component" value="Unassembled WGS sequence"/>
</dbReference>
<dbReference type="EMBL" id="BAAFRS010000321">
    <property type="protein sequence ID" value="GAB1227130.1"/>
    <property type="molecule type" value="Genomic_DNA"/>
</dbReference>
<sequence length="160" mass="18500">MTTTEGTRNAMDVIHNGEWTLDSDKEFLEYIKEIHNTILGSCNQLTNQMQEATKNINLLELQVRSTGDEFVYISQSQYLENKVAEYEIKEDDEKVSTEIKDIEDDKLFEIALEKGLQMINGININEGKNFVDEIEYIGYPQLSKNQEQKQVNTTEPTQQL</sequence>
<evidence type="ECO:0000313" key="2">
    <source>
        <dbReference type="EMBL" id="GAB1227130.1"/>
    </source>
</evidence>
<gene>
    <name evidence="2" type="ORF">ENUP19_0321G0001</name>
</gene>
<accession>A0ABQ0DWA1</accession>
<reference evidence="2 3" key="1">
    <citation type="journal article" date="2019" name="PLoS Negl. Trop. Dis.">
        <title>Whole genome sequencing of Entamoeba nuttalli reveals mammalian host-related molecular signatures and a novel octapeptide-repeat surface protein.</title>
        <authorList>
            <person name="Tanaka M."/>
            <person name="Makiuchi T."/>
            <person name="Komiyama T."/>
            <person name="Shiina T."/>
            <person name="Osaki K."/>
            <person name="Tachibana H."/>
        </authorList>
    </citation>
    <scope>NUCLEOTIDE SEQUENCE [LARGE SCALE GENOMIC DNA]</scope>
    <source>
        <strain evidence="2 3">P19-061405</strain>
    </source>
</reference>
<keyword evidence="1" id="KW-0175">Coiled coil</keyword>
<organism evidence="2 3">
    <name type="scientific">Entamoeba nuttalli</name>
    <dbReference type="NCBI Taxonomy" id="412467"/>
    <lineage>
        <taxon>Eukaryota</taxon>
        <taxon>Amoebozoa</taxon>
        <taxon>Evosea</taxon>
        <taxon>Archamoebae</taxon>
        <taxon>Mastigamoebida</taxon>
        <taxon>Entamoebidae</taxon>
        <taxon>Entamoeba</taxon>
    </lineage>
</organism>
<feature type="non-terminal residue" evidence="2">
    <location>
        <position position="160"/>
    </location>
</feature>
<comment type="caution">
    <text evidence="2">The sequence shown here is derived from an EMBL/GenBank/DDBJ whole genome shotgun (WGS) entry which is preliminary data.</text>
</comment>
<feature type="coiled-coil region" evidence="1">
    <location>
        <begin position="42"/>
        <end position="69"/>
    </location>
</feature>